<evidence type="ECO:0000256" key="1">
    <source>
        <dbReference type="ARBA" id="ARBA00008791"/>
    </source>
</evidence>
<comment type="caution">
    <text evidence="3">The sequence shown here is derived from an EMBL/GenBank/DDBJ whole genome shotgun (WGS) entry which is preliminary data.</text>
</comment>
<dbReference type="STRING" id="1839936.SBU_001547"/>
<dbReference type="InterPro" id="IPR006016">
    <property type="entry name" value="UspA"/>
</dbReference>
<sequence>MSIDVLQERRYMYKKILIPYDGSPESERAVEHAIRLAGSLDEKPRITLLNVIDTRFIVQVSESVYIDMESLEAYSRSILEDLKERFMEGFEIDTVTRNGRPWEEIVEEAKRGGYDIIIMGSHGYGFIDRLLIGTTAENVVRHAECPVLIVKSRREA</sequence>
<protein>
    <submittedName>
        <fullName evidence="3">Universal stress protein UspA</fullName>
    </submittedName>
</protein>
<accession>A0A1F2P2Q5</accession>
<dbReference type="EMBL" id="LYOR01000011">
    <property type="protein sequence ID" value="OFV65517.1"/>
    <property type="molecule type" value="Genomic_DNA"/>
</dbReference>
<dbReference type="Proteomes" id="UP000185779">
    <property type="component" value="Unassembled WGS sequence"/>
</dbReference>
<dbReference type="PANTHER" id="PTHR46268">
    <property type="entry name" value="STRESS RESPONSE PROTEIN NHAX"/>
    <property type="match status" value="1"/>
</dbReference>
<dbReference type="InterPro" id="IPR014729">
    <property type="entry name" value="Rossmann-like_a/b/a_fold"/>
</dbReference>
<dbReference type="PANTHER" id="PTHR46268:SF6">
    <property type="entry name" value="UNIVERSAL STRESS PROTEIN UP12"/>
    <property type="match status" value="1"/>
</dbReference>
<keyword evidence="4" id="KW-1185">Reference proteome</keyword>
<dbReference type="PRINTS" id="PR01438">
    <property type="entry name" value="UNVRSLSTRESS"/>
</dbReference>
<dbReference type="Gene3D" id="3.40.50.620">
    <property type="entry name" value="HUPs"/>
    <property type="match status" value="1"/>
</dbReference>
<evidence type="ECO:0000313" key="3">
    <source>
        <dbReference type="EMBL" id="OFV65517.1"/>
    </source>
</evidence>
<gene>
    <name evidence="3" type="ORF">SBU_001547</name>
</gene>
<reference evidence="3" key="1">
    <citation type="submission" date="2016-05" db="EMBL/GenBank/DDBJ databases">
        <title>Microbial consortia oxidize butane by reversing methanogenesis.</title>
        <authorList>
            <person name="Laso-Perez R."/>
            <person name="Richter M."/>
            <person name="Wegener G."/>
            <person name="Musat F."/>
        </authorList>
    </citation>
    <scope>NUCLEOTIDE SEQUENCE [LARGE SCALE GENOMIC DNA]</scope>
    <source>
        <strain evidence="3">BOX1</strain>
    </source>
</reference>
<evidence type="ECO:0000259" key="2">
    <source>
        <dbReference type="Pfam" id="PF00582"/>
    </source>
</evidence>
<proteinExistence type="inferred from homology"/>
<organism evidence="3 4">
    <name type="scientific">Candidatus Syntropharchaeum butanivorans</name>
    <dbReference type="NCBI Taxonomy" id="1839936"/>
    <lineage>
        <taxon>Archaea</taxon>
        <taxon>Methanobacteriati</taxon>
        <taxon>Methanobacteriota</taxon>
        <taxon>Stenosarchaea group</taxon>
        <taxon>Methanomicrobia</taxon>
        <taxon>Methanosarcinales</taxon>
        <taxon>ANME-2 cluster</taxon>
        <taxon>Candidatus Syntropharchaeum</taxon>
    </lineage>
</organism>
<comment type="similarity">
    <text evidence="1">Belongs to the universal stress protein A family.</text>
</comment>
<dbReference type="CDD" id="cd00293">
    <property type="entry name" value="USP-like"/>
    <property type="match status" value="1"/>
</dbReference>
<name>A0A1F2P2Q5_9EURY</name>
<dbReference type="InterPro" id="IPR006015">
    <property type="entry name" value="Universal_stress_UspA"/>
</dbReference>
<evidence type="ECO:0000313" key="4">
    <source>
        <dbReference type="Proteomes" id="UP000185779"/>
    </source>
</evidence>
<dbReference type="SUPFAM" id="SSF52402">
    <property type="entry name" value="Adenine nucleotide alpha hydrolases-like"/>
    <property type="match status" value="1"/>
</dbReference>
<feature type="domain" description="UspA" evidence="2">
    <location>
        <begin position="12"/>
        <end position="151"/>
    </location>
</feature>
<dbReference type="AlphaFoldDB" id="A0A1F2P2Q5"/>
<dbReference type="Pfam" id="PF00582">
    <property type="entry name" value="Usp"/>
    <property type="match status" value="1"/>
</dbReference>